<dbReference type="EMBL" id="ML738297">
    <property type="protein sequence ID" value="KAE8318385.1"/>
    <property type="molecule type" value="Genomic_DNA"/>
</dbReference>
<keyword evidence="2" id="KW-1185">Reference proteome</keyword>
<reference evidence="2" key="1">
    <citation type="submission" date="2019-04" db="EMBL/GenBank/DDBJ databases">
        <title>Friends and foes A comparative genomics studyof 23 Aspergillus species from section Flavi.</title>
        <authorList>
            <consortium name="DOE Joint Genome Institute"/>
            <person name="Kjaerbolling I."/>
            <person name="Vesth T."/>
            <person name="Frisvad J.C."/>
            <person name="Nybo J.L."/>
            <person name="Theobald S."/>
            <person name="Kildgaard S."/>
            <person name="Isbrandt T."/>
            <person name="Kuo A."/>
            <person name="Sato A."/>
            <person name="Lyhne E.K."/>
            <person name="Kogle M.E."/>
            <person name="Wiebenga A."/>
            <person name="Kun R.S."/>
            <person name="Lubbers R.J."/>
            <person name="Makela M.R."/>
            <person name="Barry K."/>
            <person name="Chovatia M."/>
            <person name="Clum A."/>
            <person name="Daum C."/>
            <person name="Haridas S."/>
            <person name="He G."/>
            <person name="LaButti K."/>
            <person name="Lipzen A."/>
            <person name="Mondo S."/>
            <person name="Riley R."/>
            <person name="Salamov A."/>
            <person name="Simmons B.A."/>
            <person name="Magnuson J.K."/>
            <person name="Henrissat B."/>
            <person name="Mortensen U.H."/>
            <person name="Larsen T.O."/>
            <person name="Devries R.P."/>
            <person name="Grigoriev I.V."/>
            <person name="Machida M."/>
            <person name="Baker S.E."/>
            <person name="Andersen M.R."/>
        </authorList>
    </citation>
    <scope>NUCLEOTIDE SEQUENCE [LARGE SCALE GENOMIC DNA]</scope>
    <source>
        <strain evidence="2">CBS 130015</strain>
    </source>
</reference>
<gene>
    <name evidence="1" type="ORF">BDV41DRAFT_375145</name>
</gene>
<sequence>MLASAQFKRTFQNGFQEGNELRSVGHVKVPICDWEPVPFLLLMAILHGRTQLVPQTLHFDWLKAMAILVDYYECYEAVAMVSDLWTKAFEREQSTLAEESPMEWLFITWAFRKGDAFESITKSIQLEHKKDISSEELPIPAEIIDTLRVSRQTGISNVIECLYSLLKRLRRAPKICSFECDLIRLGALIKGMHEFRILAENPQPGAGYSFMNLKSACIRMHRAYDSHHCKLMPEVLKVSNKVYDSLKCGLTLDSFTSLRQKP</sequence>
<dbReference type="Proteomes" id="UP000325433">
    <property type="component" value="Unassembled WGS sequence"/>
</dbReference>
<evidence type="ECO:0008006" key="3">
    <source>
        <dbReference type="Google" id="ProtNLM"/>
    </source>
</evidence>
<evidence type="ECO:0000313" key="1">
    <source>
        <dbReference type="EMBL" id="KAE8318385.1"/>
    </source>
</evidence>
<organism evidence="1 2">
    <name type="scientific">Aspergillus transmontanensis</name>
    <dbReference type="NCBI Taxonomy" id="1034304"/>
    <lineage>
        <taxon>Eukaryota</taxon>
        <taxon>Fungi</taxon>
        <taxon>Dikarya</taxon>
        <taxon>Ascomycota</taxon>
        <taxon>Pezizomycotina</taxon>
        <taxon>Eurotiomycetes</taxon>
        <taxon>Eurotiomycetidae</taxon>
        <taxon>Eurotiales</taxon>
        <taxon>Aspergillaceae</taxon>
        <taxon>Aspergillus</taxon>
        <taxon>Aspergillus subgen. Circumdati</taxon>
    </lineage>
</organism>
<name>A0A5N6WC02_9EURO</name>
<evidence type="ECO:0000313" key="2">
    <source>
        <dbReference type="Proteomes" id="UP000325433"/>
    </source>
</evidence>
<accession>A0A5N6WC02</accession>
<proteinExistence type="predicted"/>
<protein>
    <recommendedName>
        <fullName evidence="3">BTB domain-containing protein</fullName>
    </recommendedName>
</protein>
<dbReference type="AlphaFoldDB" id="A0A5N6WC02"/>